<keyword evidence="2" id="KW-1185">Reference proteome</keyword>
<accession>A0ABU5NDU6</accession>
<organism evidence="1 2">
    <name type="scientific">Candidatus Megaera venefica</name>
    <dbReference type="NCBI Taxonomy" id="2055910"/>
    <lineage>
        <taxon>Bacteria</taxon>
        <taxon>Pseudomonadati</taxon>
        <taxon>Pseudomonadota</taxon>
        <taxon>Alphaproteobacteria</taxon>
        <taxon>Rickettsiales</taxon>
        <taxon>Rickettsiaceae</taxon>
        <taxon>Candidatus Megaera</taxon>
    </lineage>
</organism>
<proteinExistence type="predicted"/>
<name>A0ABU5NDU6_9RICK</name>
<dbReference type="Proteomes" id="UP001291687">
    <property type="component" value="Unassembled WGS sequence"/>
</dbReference>
<evidence type="ECO:0000313" key="2">
    <source>
        <dbReference type="Proteomes" id="UP001291687"/>
    </source>
</evidence>
<protein>
    <submittedName>
        <fullName evidence="1">Uncharacterized protein</fullName>
    </submittedName>
</protein>
<dbReference type="EMBL" id="JARJFB010000121">
    <property type="protein sequence ID" value="MEA0971356.1"/>
    <property type="molecule type" value="Genomic_DNA"/>
</dbReference>
<comment type="caution">
    <text evidence="1">The sequence shown here is derived from an EMBL/GenBank/DDBJ whole genome shotgun (WGS) entry which is preliminary data.</text>
</comment>
<gene>
    <name evidence="1" type="ORF">Megvenef_01332</name>
</gene>
<evidence type="ECO:0000313" key="1">
    <source>
        <dbReference type="EMBL" id="MEA0971356.1"/>
    </source>
</evidence>
<reference evidence="1 2" key="1">
    <citation type="submission" date="2023-03" db="EMBL/GenBank/DDBJ databases">
        <title>Host association and intracellularity evolved multiple times independently in the Rickettsiales.</title>
        <authorList>
            <person name="Castelli M."/>
            <person name="Nardi T."/>
            <person name="Gammuto L."/>
            <person name="Bellinzona G."/>
            <person name="Sabaneyeva E."/>
            <person name="Potekhin A."/>
            <person name="Serra V."/>
            <person name="Petroni G."/>
            <person name="Sassera D."/>
        </authorList>
    </citation>
    <scope>NUCLEOTIDE SEQUENCE [LARGE SCALE GENOMIC DNA]</scope>
    <source>
        <strain evidence="1 2">Sr 2-6</strain>
    </source>
</reference>
<sequence length="61" mass="7004">MAQDIKVRLNDVYHNKLKELATLESYSLEKTTEIIIMRYLDTIKIDGMIGKLNCSKSTLEA</sequence>